<dbReference type="InterPro" id="IPR033756">
    <property type="entry name" value="YlxH/NBP35"/>
</dbReference>
<accession>S5DPH2</accession>
<dbReference type="CDD" id="cd02037">
    <property type="entry name" value="Mrp_NBP35"/>
    <property type="match status" value="1"/>
</dbReference>
<keyword evidence="3 6" id="KW-0067">ATP-binding</keyword>
<protein>
    <recommendedName>
        <fullName evidence="6">Iron-sulfur cluster carrier protein</fullName>
    </recommendedName>
</protein>
<evidence type="ECO:0000256" key="3">
    <source>
        <dbReference type="ARBA" id="ARBA00022840"/>
    </source>
</evidence>
<dbReference type="Gene3D" id="3.40.50.300">
    <property type="entry name" value="P-loop containing nucleotide triphosphate hydrolases"/>
    <property type="match status" value="1"/>
</dbReference>
<dbReference type="HAMAP" id="MF_02040">
    <property type="entry name" value="Mrp_NBP35"/>
    <property type="match status" value="1"/>
</dbReference>
<reference evidence="7" key="1">
    <citation type="journal article" date="2013" name="Sci. Rep.">
        <title>Metagenomics uncovers a new group of low GC and ultra-small marine Actinobacteria.</title>
        <authorList>
            <person name="Ghai R."/>
            <person name="Mizuno C.M."/>
            <person name="Picazo A."/>
            <person name="Camacho A."/>
            <person name="Rodriguez-Valera F."/>
        </authorList>
    </citation>
    <scope>NUCLEOTIDE SEQUENCE</scope>
</reference>
<dbReference type="GO" id="GO:0140663">
    <property type="term" value="F:ATP-dependent FeS chaperone activity"/>
    <property type="evidence" value="ECO:0007669"/>
    <property type="project" value="InterPro"/>
</dbReference>
<dbReference type="GO" id="GO:0016226">
    <property type="term" value="P:iron-sulfur cluster assembly"/>
    <property type="evidence" value="ECO:0007669"/>
    <property type="project" value="InterPro"/>
</dbReference>
<dbReference type="PANTHER" id="PTHR42961">
    <property type="entry name" value="IRON-SULFUR PROTEIN NUBPL"/>
    <property type="match status" value="1"/>
</dbReference>
<evidence type="ECO:0000256" key="1">
    <source>
        <dbReference type="ARBA" id="ARBA00022723"/>
    </source>
</evidence>
<dbReference type="Pfam" id="PF10609">
    <property type="entry name" value="ParA"/>
    <property type="match status" value="1"/>
</dbReference>
<comment type="similarity">
    <text evidence="6">Belongs to the Mrp/NBP35 ATP-binding proteins family.</text>
</comment>
<keyword evidence="5 6" id="KW-0411">Iron-sulfur</keyword>
<evidence type="ECO:0000256" key="4">
    <source>
        <dbReference type="ARBA" id="ARBA00023004"/>
    </source>
</evidence>
<dbReference type="InterPro" id="IPR044304">
    <property type="entry name" value="NUBPL-like"/>
</dbReference>
<name>S5DPH2_9ACTN</name>
<dbReference type="AlphaFoldDB" id="S5DPH2"/>
<evidence type="ECO:0000256" key="2">
    <source>
        <dbReference type="ARBA" id="ARBA00022741"/>
    </source>
</evidence>
<dbReference type="PANTHER" id="PTHR42961:SF2">
    <property type="entry name" value="IRON-SULFUR PROTEIN NUBPL"/>
    <property type="match status" value="1"/>
</dbReference>
<keyword evidence="2 6" id="KW-0547">Nucleotide-binding</keyword>
<evidence type="ECO:0000313" key="7">
    <source>
        <dbReference type="EMBL" id="AGQ19478.1"/>
    </source>
</evidence>
<feature type="binding site" evidence="6">
    <location>
        <begin position="101"/>
        <end position="108"/>
    </location>
    <ligand>
        <name>ATP</name>
        <dbReference type="ChEBI" id="CHEBI:30616"/>
    </ligand>
</feature>
<dbReference type="GO" id="GO:0046872">
    <property type="term" value="F:metal ion binding"/>
    <property type="evidence" value="ECO:0007669"/>
    <property type="project" value="UniProtKB-KW"/>
</dbReference>
<evidence type="ECO:0000256" key="5">
    <source>
        <dbReference type="ARBA" id="ARBA00023014"/>
    </source>
</evidence>
<comment type="subunit">
    <text evidence="6">Homodimer.</text>
</comment>
<dbReference type="SUPFAM" id="SSF52540">
    <property type="entry name" value="P-loop containing nucleoside triphosphate hydrolases"/>
    <property type="match status" value="1"/>
</dbReference>
<evidence type="ECO:0000256" key="6">
    <source>
        <dbReference type="HAMAP-Rule" id="MF_02040"/>
    </source>
</evidence>
<dbReference type="InterPro" id="IPR019591">
    <property type="entry name" value="Mrp/NBP35_ATP-bd"/>
</dbReference>
<organism evidence="7">
    <name type="scientific">Candidatus Actinomarina minuta</name>
    <dbReference type="NCBI Taxonomy" id="1389454"/>
    <lineage>
        <taxon>Bacteria</taxon>
        <taxon>Bacillati</taxon>
        <taxon>Actinomycetota</taxon>
        <taxon>Actinomycetes</taxon>
        <taxon>Candidatus Actinomarinidae</taxon>
        <taxon>Candidatus Actinomarinales</taxon>
        <taxon>Candidatus Actinomarineae</taxon>
        <taxon>Candidatus Actinomarinaceae</taxon>
        <taxon>Candidatus Actinomarina</taxon>
    </lineage>
</organism>
<keyword evidence="4 6" id="KW-0408">Iron</keyword>
<keyword evidence="1 6" id="KW-0479">Metal-binding</keyword>
<proteinExistence type="inferred from homology"/>
<comment type="function">
    <text evidence="6">Binds and transfers iron-sulfur (Fe-S) clusters to target apoproteins. Can hydrolyze ATP.</text>
</comment>
<dbReference type="GO" id="GO:0051539">
    <property type="term" value="F:4 iron, 4 sulfur cluster binding"/>
    <property type="evidence" value="ECO:0007669"/>
    <property type="project" value="TreeGrafter"/>
</dbReference>
<dbReference type="GO" id="GO:0005524">
    <property type="term" value="F:ATP binding"/>
    <property type="evidence" value="ECO:0007669"/>
    <property type="project" value="UniProtKB-UniRule"/>
</dbReference>
<dbReference type="InterPro" id="IPR027417">
    <property type="entry name" value="P-loop_NTPase"/>
</dbReference>
<sequence length="344" mass="38165">MSMSIEDIVYPGFNKSLKELNSLKKISENTYEVLDFTDIEWVRSALQESALSISNSVKFEFRKPTDVEMNDVLKKIGADKTPDQIKDAFNDGKRVIGISSGKGGVGKSTVTSLLALAYAKKGKKVGIVDADIWGYSIPKILGAKFPPIPFSNRIFPSKINDLNVISMEYFVKQDEAVIWRGPMLHKAIEQFLFEVIWEDIDILLIDMPPGTGDVSISLSQLLTFFETIIVTTPQSNATLVAERAGIMSKKVNSSIIGVIENMSFMKVEDSIIHPFGEGGGTTLSEKLEVPLVGQIPLDKLIASYCEMGRLQDITSHKIFEDILEFSDKIDKIAPKKKPINLKIN</sequence>
<keyword evidence="6" id="KW-0378">Hydrolase</keyword>
<dbReference type="EMBL" id="KC811132">
    <property type="protein sequence ID" value="AGQ19478.1"/>
    <property type="molecule type" value="Genomic_DNA"/>
</dbReference>
<dbReference type="GO" id="GO:0016887">
    <property type="term" value="F:ATP hydrolysis activity"/>
    <property type="evidence" value="ECO:0007669"/>
    <property type="project" value="UniProtKB-UniRule"/>
</dbReference>